<dbReference type="Proteomes" id="UP001485459">
    <property type="component" value="Chromosome"/>
</dbReference>
<evidence type="ECO:0000313" key="3">
    <source>
        <dbReference type="EMBL" id="WZN43489.1"/>
    </source>
</evidence>
<evidence type="ECO:0000313" key="4">
    <source>
        <dbReference type="Proteomes" id="UP001485459"/>
    </source>
</evidence>
<dbReference type="PANTHER" id="PTHR34580:SF9">
    <property type="entry name" value="SLL5097 PROTEIN"/>
    <property type="match status" value="1"/>
</dbReference>
<dbReference type="EMBL" id="CP149822">
    <property type="protein sequence ID" value="WZN43489.1"/>
    <property type="molecule type" value="Genomic_DNA"/>
</dbReference>
<dbReference type="PANTHER" id="PTHR34580">
    <property type="match status" value="1"/>
</dbReference>
<gene>
    <name evidence="3" type="ORF">WJU16_10650</name>
</gene>
<feature type="domain" description="WYL" evidence="1">
    <location>
        <begin position="155"/>
        <end position="220"/>
    </location>
</feature>
<dbReference type="InterPro" id="IPR057727">
    <property type="entry name" value="WCX_dom"/>
</dbReference>
<evidence type="ECO:0000259" key="2">
    <source>
        <dbReference type="Pfam" id="PF25583"/>
    </source>
</evidence>
<protein>
    <submittedName>
        <fullName evidence="3">WYL domain-containing protein</fullName>
    </submittedName>
</protein>
<proteinExistence type="predicted"/>
<feature type="domain" description="WCX" evidence="2">
    <location>
        <begin position="254"/>
        <end position="330"/>
    </location>
</feature>
<dbReference type="InterPro" id="IPR026881">
    <property type="entry name" value="WYL_dom"/>
</dbReference>
<evidence type="ECO:0000259" key="1">
    <source>
        <dbReference type="Pfam" id="PF13280"/>
    </source>
</evidence>
<dbReference type="InterPro" id="IPR051534">
    <property type="entry name" value="CBASS_pafABC_assoc_protein"/>
</dbReference>
<keyword evidence="4" id="KW-1185">Reference proteome</keyword>
<accession>A0ABZ2YY44</accession>
<sequence length="334" mass="38872">MPKNKDALSRYRWLDERLRNKRLPKPSLDDLVEFVSEKMDKTIAVRTIQKDIEDMRNDPDLNYFAPIVYNRSTRVYQYEDENFSIGNAPIDEADLQGLEVAIGILEQFRSLPVIQRFEDAILKIAASVKMNRQDLENRGLIKFSRGTHYKGAELIPDIVDAIKNLEVIRIAYQTFDRTAPKEHWVEPYHLREYNHRFYLIGKSQKSRGGTVLTFALDRIVNHWLTNDKFDAKNFDDADYFKNAIGITVAEGDPEEIILSYTPLQGKYVKTQPLHPSQEIITDNEEECRVRLRIVVNHELVMLILSSGGRVKVVQPQHLADRIRQEATDILNRYQ</sequence>
<name>A0ABZ2YY44_9BACT</name>
<dbReference type="RefSeq" id="WP_341838298.1">
    <property type="nucleotide sequence ID" value="NZ_CP149822.1"/>
</dbReference>
<dbReference type="Pfam" id="PF25583">
    <property type="entry name" value="WCX"/>
    <property type="match status" value="1"/>
</dbReference>
<dbReference type="Pfam" id="PF13280">
    <property type="entry name" value="WYL"/>
    <property type="match status" value="1"/>
</dbReference>
<organism evidence="3 4">
    <name type="scientific">Chitinophaga pollutisoli</name>
    <dbReference type="NCBI Taxonomy" id="3133966"/>
    <lineage>
        <taxon>Bacteria</taxon>
        <taxon>Pseudomonadati</taxon>
        <taxon>Bacteroidota</taxon>
        <taxon>Chitinophagia</taxon>
        <taxon>Chitinophagales</taxon>
        <taxon>Chitinophagaceae</taxon>
        <taxon>Chitinophaga</taxon>
    </lineage>
</organism>
<reference evidence="4" key="1">
    <citation type="submission" date="2024-03" db="EMBL/GenBank/DDBJ databases">
        <title>Chitinophaga horti sp. nov., isolated from garden soil.</title>
        <authorList>
            <person name="Lee D.S."/>
            <person name="Han D.M."/>
            <person name="Baek J.H."/>
            <person name="Choi D.G."/>
            <person name="Jeon J.H."/>
            <person name="Jeon C.O."/>
        </authorList>
    </citation>
    <scope>NUCLEOTIDE SEQUENCE [LARGE SCALE GENOMIC DNA]</scope>
    <source>
        <strain evidence="4">GPA1</strain>
    </source>
</reference>
<dbReference type="PROSITE" id="PS52050">
    <property type="entry name" value="WYL"/>
    <property type="match status" value="1"/>
</dbReference>